<gene>
    <name evidence="2" type="ORF">CHU92_11465</name>
</gene>
<evidence type="ECO:0000313" key="2">
    <source>
        <dbReference type="EMBL" id="OYQ34706.1"/>
    </source>
</evidence>
<accession>A0A255YZR4</accession>
<proteinExistence type="predicted"/>
<dbReference type="OrthoDB" id="964821at2"/>
<keyword evidence="3" id="KW-1185">Reference proteome</keyword>
<reference evidence="2 3" key="1">
    <citation type="submission" date="2017-07" db="EMBL/GenBank/DDBJ databases">
        <title>Flavobacterium cyanobacteriorum sp. nov., isolated from cyanobacterial aggregates in a eutrophic lake.</title>
        <authorList>
            <person name="Cai H."/>
        </authorList>
    </citation>
    <scope>NUCLEOTIDE SEQUENCE [LARGE SCALE GENOMIC DNA]</scope>
    <source>
        <strain evidence="2 3">TH021</strain>
    </source>
</reference>
<name>A0A255YZR4_9FLAO</name>
<dbReference type="Proteomes" id="UP000216605">
    <property type="component" value="Unassembled WGS sequence"/>
</dbReference>
<evidence type="ECO:0000313" key="3">
    <source>
        <dbReference type="Proteomes" id="UP000216605"/>
    </source>
</evidence>
<protein>
    <submittedName>
        <fullName evidence="2">Uncharacterized protein</fullName>
    </submittedName>
</protein>
<keyword evidence="1" id="KW-0812">Transmembrane</keyword>
<dbReference type="AlphaFoldDB" id="A0A255YZR4"/>
<keyword evidence="1" id="KW-0472">Membrane</keyword>
<feature type="transmembrane region" description="Helical" evidence="1">
    <location>
        <begin position="7"/>
        <end position="28"/>
    </location>
</feature>
<evidence type="ECO:0000256" key="1">
    <source>
        <dbReference type="SAM" id="Phobius"/>
    </source>
</evidence>
<keyword evidence="1" id="KW-1133">Transmembrane helix</keyword>
<comment type="caution">
    <text evidence="2">The sequence shown here is derived from an EMBL/GenBank/DDBJ whole genome shotgun (WGS) entry which is preliminary data.</text>
</comment>
<dbReference type="EMBL" id="NOXV01000291">
    <property type="protein sequence ID" value="OYQ34706.1"/>
    <property type="molecule type" value="Genomic_DNA"/>
</dbReference>
<organism evidence="2 3">
    <name type="scientific">Flavobacterium cyanobacteriorum</name>
    <dbReference type="NCBI Taxonomy" id="2022802"/>
    <lineage>
        <taxon>Bacteria</taxon>
        <taxon>Pseudomonadati</taxon>
        <taxon>Bacteroidota</taxon>
        <taxon>Flavobacteriia</taxon>
        <taxon>Flavobacteriales</taxon>
        <taxon>Flavobacteriaceae</taxon>
        <taxon>Flavobacterium</taxon>
    </lineage>
</organism>
<dbReference type="RefSeq" id="WP_094415688.1">
    <property type="nucleotide sequence ID" value="NZ_NOXV01000291.1"/>
</dbReference>
<feature type="transmembrane region" description="Helical" evidence="1">
    <location>
        <begin position="69"/>
        <end position="89"/>
    </location>
</feature>
<sequence length="94" mass="10554">MKKQISLILGIICIVGMLIGFIPCFGWFNWFNIPLAVIGLVFGIREYNNERNRIPKDEYGNPVHRPQQLPLGIIFCSIALVLGFIRLILGGGIL</sequence>